<dbReference type="EMBL" id="SPHZ02000003">
    <property type="protein sequence ID" value="KAF0925855.1"/>
    <property type="molecule type" value="Genomic_DNA"/>
</dbReference>
<reference evidence="2 3" key="1">
    <citation type="submission" date="2019-11" db="EMBL/GenBank/DDBJ databases">
        <title>Whole genome sequence of Oryza granulata.</title>
        <authorList>
            <person name="Li W."/>
        </authorList>
    </citation>
    <scope>NUCLEOTIDE SEQUENCE [LARGE SCALE GENOMIC DNA]</scope>
    <source>
        <strain evidence="3">cv. Menghai</strain>
        <tissue evidence="2">Leaf</tissue>
    </source>
</reference>
<evidence type="ECO:0000313" key="2">
    <source>
        <dbReference type="EMBL" id="KAF0925855.1"/>
    </source>
</evidence>
<gene>
    <name evidence="2" type="ORF">E2562_018494</name>
</gene>
<dbReference type="PROSITE" id="PS51257">
    <property type="entry name" value="PROKAR_LIPOPROTEIN"/>
    <property type="match status" value="1"/>
</dbReference>
<accession>A0A6G1EMN3</accession>
<feature type="region of interest" description="Disordered" evidence="1">
    <location>
        <begin position="59"/>
        <end position="132"/>
    </location>
</feature>
<sequence length="132" mass="14409">MPSEPRRCPRDGVHVWGLFVSCMRDKGWVQRPASEVRDGSSAWGRPGTLLGIDGRWSMRGWSGEQRRNGTSGGHRQGAEVEVGDQRQGTESERGGERGKRMASMVAQRLQSPVAAHGGGERPVAMGKEIEGR</sequence>
<dbReference type="AlphaFoldDB" id="A0A6G1EMN3"/>
<feature type="compositionally biased region" description="Basic and acidic residues" evidence="1">
    <location>
        <begin position="83"/>
        <end position="99"/>
    </location>
</feature>
<comment type="caution">
    <text evidence="2">The sequence shown here is derived from an EMBL/GenBank/DDBJ whole genome shotgun (WGS) entry which is preliminary data.</text>
</comment>
<organism evidence="2 3">
    <name type="scientific">Oryza meyeriana var. granulata</name>
    <dbReference type="NCBI Taxonomy" id="110450"/>
    <lineage>
        <taxon>Eukaryota</taxon>
        <taxon>Viridiplantae</taxon>
        <taxon>Streptophyta</taxon>
        <taxon>Embryophyta</taxon>
        <taxon>Tracheophyta</taxon>
        <taxon>Spermatophyta</taxon>
        <taxon>Magnoliopsida</taxon>
        <taxon>Liliopsida</taxon>
        <taxon>Poales</taxon>
        <taxon>Poaceae</taxon>
        <taxon>BOP clade</taxon>
        <taxon>Oryzoideae</taxon>
        <taxon>Oryzeae</taxon>
        <taxon>Oryzinae</taxon>
        <taxon>Oryza</taxon>
        <taxon>Oryza meyeriana</taxon>
    </lineage>
</organism>
<evidence type="ECO:0000256" key="1">
    <source>
        <dbReference type="SAM" id="MobiDB-lite"/>
    </source>
</evidence>
<keyword evidence="3" id="KW-1185">Reference proteome</keyword>
<evidence type="ECO:0000313" key="3">
    <source>
        <dbReference type="Proteomes" id="UP000479710"/>
    </source>
</evidence>
<dbReference type="Proteomes" id="UP000479710">
    <property type="component" value="Unassembled WGS sequence"/>
</dbReference>
<name>A0A6G1EMN3_9ORYZ</name>
<proteinExistence type="predicted"/>
<protein>
    <submittedName>
        <fullName evidence="2">Uncharacterized protein</fullName>
    </submittedName>
</protein>